<comment type="caution">
    <text evidence="1">The sequence shown here is derived from an EMBL/GenBank/DDBJ whole genome shotgun (WGS) entry which is preliminary data.</text>
</comment>
<dbReference type="Proteomes" id="UP001054945">
    <property type="component" value="Unassembled WGS sequence"/>
</dbReference>
<keyword evidence="2" id="KW-1185">Reference proteome</keyword>
<evidence type="ECO:0008006" key="3">
    <source>
        <dbReference type="Google" id="ProtNLM"/>
    </source>
</evidence>
<evidence type="ECO:0000313" key="1">
    <source>
        <dbReference type="EMBL" id="GIY95183.1"/>
    </source>
</evidence>
<reference evidence="1 2" key="1">
    <citation type="submission" date="2021-06" db="EMBL/GenBank/DDBJ databases">
        <title>Caerostris extrusa draft genome.</title>
        <authorList>
            <person name="Kono N."/>
            <person name="Arakawa K."/>
        </authorList>
    </citation>
    <scope>NUCLEOTIDE SEQUENCE [LARGE SCALE GENOMIC DNA]</scope>
</reference>
<feature type="non-terminal residue" evidence="1">
    <location>
        <position position="45"/>
    </location>
</feature>
<gene>
    <name evidence="1" type="ORF">CEXT_528951</name>
</gene>
<dbReference type="EMBL" id="BPLR01017881">
    <property type="protein sequence ID" value="GIY95183.1"/>
    <property type="molecule type" value="Genomic_DNA"/>
</dbReference>
<dbReference type="AlphaFoldDB" id="A0AAV4XLB7"/>
<evidence type="ECO:0000313" key="2">
    <source>
        <dbReference type="Proteomes" id="UP001054945"/>
    </source>
</evidence>
<organism evidence="1 2">
    <name type="scientific">Caerostris extrusa</name>
    <name type="common">Bark spider</name>
    <name type="synonym">Caerostris bankana</name>
    <dbReference type="NCBI Taxonomy" id="172846"/>
    <lineage>
        <taxon>Eukaryota</taxon>
        <taxon>Metazoa</taxon>
        <taxon>Ecdysozoa</taxon>
        <taxon>Arthropoda</taxon>
        <taxon>Chelicerata</taxon>
        <taxon>Arachnida</taxon>
        <taxon>Araneae</taxon>
        <taxon>Araneomorphae</taxon>
        <taxon>Entelegynae</taxon>
        <taxon>Araneoidea</taxon>
        <taxon>Araneidae</taxon>
        <taxon>Caerostris</taxon>
    </lineage>
</organism>
<proteinExistence type="predicted"/>
<protein>
    <recommendedName>
        <fullName evidence="3">Ycf15</fullName>
    </recommendedName>
</protein>
<sequence length="45" mass="5028">MRISNAMDGTESKTILKRCIVVCSNKKKLGTPSRFYHPSSNADLE</sequence>
<name>A0AAV4XLB7_CAEEX</name>
<accession>A0AAV4XLB7</accession>